<dbReference type="SUPFAM" id="SSF81383">
    <property type="entry name" value="F-box domain"/>
    <property type="match status" value="1"/>
</dbReference>
<dbReference type="AlphaFoldDB" id="A0A1R2ANW3"/>
<evidence type="ECO:0000313" key="1">
    <source>
        <dbReference type="EMBL" id="OMJ66197.1"/>
    </source>
</evidence>
<accession>A0A1R2ANW3</accession>
<dbReference type="SUPFAM" id="SSF57716">
    <property type="entry name" value="Glucocorticoid receptor-like (DNA-binding domain)"/>
    <property type="match status" value="1"/>
</dbReference>
<protein>
    <recommendedName>
        <fullName evidence="3">PARP-type domain-containing protein</fullName>
    </recommendedName>
</protein>
<gene>
    <name evidence="1" type="ORF">SteCoe_37054</name>
</gene>
<comment type="caution">
    <text evidence="1">The sequence shown here is derived from an EMBL/GenBank/DDBJ whole genome shotgun (WGS) entry which is preliminary data.</text>
</comment>
<evidence type="ECO:0000313" key="2">
    <source>
        <dbReference type="Proteomes" id="UP000187209"/>
    </source>
</evidence>
<dbReference type="Proteomes" id="UP000187209">
    <property type="component" value="Unassembled WGS sequence"/>
</dbReference>
<organism evidence="1 2">
    <name type="scientific">Stentor coeruleus</name>
    <dbReference type="NCBI Taxonomy" id="5963"/>
    <lineage>
        <taxon>Eukaryota</taxon>
        <taxon>Sar</taxon>
        <taxon>Alveolata</taxon>
        <taxon>Ciliophora</taxon>
        <taxon>Postciliodesmatophora</taxon>
        <taxon>Heterotrichea</taxon>
        <taxon>Heterotrichida</taxon>
        <taxon>Stentoridae</taxon>
        <taxon>Stentor</taxon>
    </lineage>
</organism>
<proteinExistence type="predicted"/>
<evidence type="ECO:0008006" key="3">
    <source>
        <dbReference type="Google" id="ProtNLM"/>
    </source>
</evidence>
<dbReference type="InterPro" id="IPR036047">
    <property type="entry name" value="F-box-like_dom_sf"/>
</dbReference>
<keyword evidence="2" id="KW-1185">Reference proteome</keyword>
<reference evidence="1 2" key="1">
    <citation type="submission" date="2016-11" db="EMBL/GenBank/DDBJ databases">
        <title>The macronuclear genome of Stentor coeruleus: a giant cell with tiny introns.</title>
        <authorList>
            <person name="Slabodnick M."/>
            <person name="Ruby J.G."/>
            <person name="Reiff S.B."/>
            <person name="Swart E.C."/>
            <person name="Gosai S."/>
            <person name="Prabakaran S."/>
            <person name="Witkowska E."/>
            <person name="Larue G.E."/>
            <person name="Fisher S."/>
            <person name="Freeman R.M."/>
            <person name="Gunawardena J."/>
            <person name="Chu W."/>
            <person name="Stover N.A."/>
            <person name="Gregory B.D."/>
            <person name="Nowacki M."/>
            <person name="Derisi J."/>
            <person name="Roy S.W."/>
            <person name="Marshall W.F."/>
            <person name="Sood P."/>
        </authorList>
    </citation>
    <scope>NUCLEOTIDE SEQUENCE [LARGE SCALE GENOMIC DNA]</scope>
    <source>
        <strain evidence="1">WM001</strain>
    </source>
</reference>
<dbReference type="OrthoDB" id="321604at2759"/>
<dbReference type="EMBL" id="MPUH01001791">
    <property type="protein sequence ID" value="OMJ66197.1"/>
    <property type="molecule type" value="Genomic_DNA"/>
</dbReference>
<name>A0A1R2ANW3_9CILI</name>
<sequence length="344" mass="40913">MQMNSFIVEDSPTNFVSCTICKVQIQKQEMRVRIVRYTKLEYFHLNCYTPSLPQYIREKDLCVSKLGEENKKTLKVWLDNWNKKYFPLDSQPSSDNAISSILHNKSLLTNATRRRRILIEVFRFFDIYDLSKSLALVNKEYYNASWEPELWRFFLVRDFNIVVSSDMNFRHKYLEVYVKCCFECKKIPQENDYYISPLIKRVLCLNCKELPKFKLIFKSDIKRIFKVNANLLDLKFGKGLGGSSVVYQWILIKALRNFREKNKQFVLSKLYEELDDNCKIVRDVKDINTDYEPLGVAMNSDIYVGTDNHNKDYRKLFDFIRNGTTKIDFGKIFKNHKGKHTFNN</sequence>